<evidence type="ECO:0000313" key="3">
    <source>
        <dbReference type="Proteomes" id="UP000663882"/>
    </source>
</evidence>
<organism evidence="2 3">
    <name type="scientific">Rotaria sordida</name>
    <dbReference type="NCBI Taxonomy" id="392033"/>
    <lineage>
        <taxon>Eukaryota</taxon>
        <taxon>Metazoa</taxon>
        <taxon>Spiralia</taxon>
        <taxon>Gnathifera</taxon>
        <taxon>Rotifera</taxon>
        <taxon>Eurotatoria</taxon>
        <taxon>Bdelloidea</taxon>
        <taxon>Philodinida</taxon>
        <taxon>Philodinidae</taxon>
        <taxon>Rotaria</taxon>
    </lineage>
</organism>
<evidence type="ECO:0000256" key="1">
    <source>
        <dbReference type="SAM" id="MobiDB-lite"/>
    </source>
</evidence>
<evidence type="ECO:0000313" key="2">
    <source>
        <dbReference type="EMBL" id="CAF1151925.1"/>
    </source>
</evidence>
<comment type="caution">
    <text evidence="2">The sequence shown here is derived from an EMBL/GenBank/DDBJ whole genome shotgun (WGS) entry which is preliminary data.</text>
</comment>
<dbReference type="Proteomes" id="UP000663882">
    <property type="component" value="Unassembled WGS sequence"/>
</dbReference>
<accession>A0A814SRH2</accession>
<name>A0A814SRH2_9BILA</name>
<feature type="region of interest" description="Disordered" evidence="1">
    <location>
        <begin position="1"/>
        <end position="31"/>
    </location>
</feature>
<dbReference type="EMBL" id="CAJNOO010001432">
    <property type="protein sequence ID" value="CAF1151925.1"/>
    <property type="molecule type" value="Genomic_DNA"/>
</dbReference>
<gene>
    <name evidence="2" type="ORF">RFH988_LOCUS21964</name>
</gene>
<reference evidence="2" key="1">
    <citation type="submission" date="2021-02" db="EMBL/GenBank/DDBJ databases">
        <authorList>
            <person name="Nowell W R."/>
        </authorList>
    </citation>
    <scope>NUCLEOTIDE SEQUENCE</scope>
</reference>
<proteinExistence type="predicted"/>
<sequence>MKLSIGNCLSSTNDNNDDKRSRSPSPSSLRNSKCISSTFKLSMISSPNILSDRTNQIIVNNDNRLLSKGVKRKLNINRYMTLDFENDTDDFF</sequence>
<protein>
    <submittedName>
        <fullName evidence="2">Uncharacterized protein</fullName>
    </submittedName>
</protein>
<dbReference type="AlphaFoldDB" id="A0A814SRH2"/>